<dbReference type="InterPro" id="IPR008042">
    <property type="entry name" value="Retrotrans_Pao"/>
</dbReference>
<keyword evidence="1" id="KW-0479">Metal-binding</keyword>
<dbReference type="InterPro" id="IPR043502">
    <property type="entry name" value="DNA/RNA_pol_sf"/>
</dbReference>
<evidence type="ECO:0000256" key="2">
    <source>
        <dbReference type="ARBA" id="ARBA00022771"/>
    </source>
</evidence>
<dbReference type="Pfam" id="PF00628">
    <property type="entry name" value="PHD"/>
    <property type="match status" value="1"/>
</dbReference>
<evidence type="ECO:0000259" key="8">
    <source>
        <dbReference type="PROSITE" id="PS50994"/>
    </source>
</evidence>
<dbReference type="InterPro" id="IPR011011">
    <property type="entry name" value="Znf_FYVE_PHD"/>
</dbReference>
<dbReference type="PROSITE" id="PS50016">
    <property type="entry name" value="ZF_PHD_2"/>
    <property type="match status" value="1"/>
</dbReference>
<evidence type="ECO:0000256" key="5">
    <source>
        <dbReference type="SAM" id="Coils"/>
    </source>
</evidence>
<dbReference type="InterPro" id="IPR005312">
    <property type="entry name" value="DUF1759"/>
</dbReference>
<feature type="coiled-coil region" evidence="5">
    <location>
        <begin position="1513"/>
        <end position="1540"/>
    </location>
</feature>
<dbReference type="PROSITE" id="PS50994">
    <property type="entry name" value="INTEGRASE"/>
    <property type="match status" value="1"/>
</dbReference>
<evidence type="ECO:0000256" key="6">
    <source>
        <dbReference type="SAM" id="MobiDB-lite"/>
    </source>
</evidence>
<feature type="compositionally biased region" description="Acidic residues" evidence="6">
    <location>
        <begin position="241"/>
        <end position="254"/>
    </location>
</feature>
<dbReference type="GeneID" id="134288713"/>
<reference evidence="10" key="1">
    <citation type="journal article" date="2015" name="Proc. Natl. Acad. Sci. U.S.A.">
        <title>Genome sequence of the Asian Tiger mosquito, Aedes albopictus, reveals insights into its biology, genetics, and evolution.</title>
        <authorList>
            <person name="Chen X.G."/>
            <person name="Jiang X."/>
            <person name="Gu J."/>
            <person name="Xu M."/>
            <person name="Wu Y."/>
            <person name="Deng Y."/>
            <person name="Zhang C."/>
            <person name="Bonizzoni M."/>
            <person name="Dermauw W."/>
            <person name="Vontas J."/>
            <person name="Armbruster P."/>
            <person name="Huang X."/>
            <person name="Yang Y."/>
            <person name="Zhang H."/>
            <person name="He W."/>
            <person name="Peng H."/>
            <person name="Liu Y."/>
            <person name="Wu K."/>
            <person name="Chen J."/>
            <person name="Lirakis M."/>
            <person name="Topalis P."/>
            <person name="Van Leeuwen T."/>
            <person name="Hall A.B."/>
            <person name="Jiang X."/>
            <person name="Thorpe C."/>
            <person name="Mueller R.L."/>
            <person name="Sun C."/>
            <person name="Waterhouse R.M."/>
            <person name="Yan G."/>
            <person name="Tu Z.J."/>
            <person name="Fang X."/>
            <person name="James A.A."/>
        </authorList>
    </citation>
    <scope>NUCLEOTIDE SEQUENCE [LARGE SCALE GENOMIC DNA]</scope>
    <source>
        <strain evidence="10">Foshan</strain>
    </source>
</reference>
<dbReference type="InterPro" id="IPR013083">
    <property type="entry name" value="Znf_RING/FYVE/PHD"/>
</dbReference>
<dbReference type="Proteomes" id="UP000069940">
    <property type="component" value="Unassembled WGS sequence"/>
</dbReference>
<dbReference type="SUPFAM" id="SSF57903">
    <property type="entry name" value="FYVE/PHD zinc finger"/>
    <property type="match status" value="1"/>
</dbReference>
<feature type="compositionally biased region" description="Polar residues" evidence="6">
    <location>
        <begin position="224"/>
        <end position="236"/>
    </location>
</feature>
<protein>
    <submittedName>
        <fullName evidence="9">Uncharacterized protein</fullName>
    </submittedName>
</protein>
<dbReference type="SUPFAM" id="SSF56672">
    <property type="entry name" value="DNA/RNA polymerases"/>
    <property type="match status" value="1"/>
</dbReference>
<dbReference type="InterPro" id="IPR040676">
    <property type="entry name" value="DUF5641"/>
</dbReference>
<dbReference type="Pfam" id="PF05380">
    <property type="entry name" value="Peptidase_A17"/>
    <property type="match status" value="1"/>
</dbReference>
<evidence type="ECO:0000313" key="9">
    <source>
        <dbReference type="EnsemblMetazoa" id="AALFPA23_001379.P1103"/>
    </source>
</evidence>
<feature type="domain" description="Integrase catalytic" evidence="8">
    <location>
        <begin position="1653"/>
        <end position="1847"/>
    </location>
</feature>
<keyword evidence="3" id="KW-0862">Zinc</keyword>
<dbReference type="SUPFAM" id="SSF53098">
    <property type="entry name" value="Ribonuclease H-like"/>
    <property type="match status" value="1"/>
</dbReference>
<dbReference type="EnsemblMetazoa" id="AALFPA23_001379.R1103">
    <property type="protein sequence ID" value="AALFPA23_001379.P1103"/>
    <property type="gene ID" value="AALFPA23_001379"/>
</dbReference>
<dbReference type="InterPro" id="IPR044730">
    <property type="entry name" value="RNase_H-like_dom_plant"/>
</dbReference>
<reference evidence="9" key="2">
    <citation type="submission" date="2025-05" db="UniProtKB">
        <authorList>
            <consortium name="EnsemblMetazoa"/>
        </authorList>
    </citation>
    <scope>IDENTIFICATION</scope>
    <source>
        <strain evidence="9">Foshan</strain>
    </source>
</reference>
<feature type="region of interest" description="Disordered" evidence="6">
    <location>
        <begin position="59"/>
        <end position="92"/>
    </location>
</feature>
<dbReference type="Gene3D" id="3.30.420.10">
    <property type="entry name" value="Ribonuclease H-like superfamily/Ribonuclease H"/>
    <property type="match status" value="1"/>
</dbReference>
<dbReference type="InterPro" id="IPR019787">
    <property type="entry name" value="Znf_PHD-finger"/>
</dbReference>
<name>A0ABM1XNS6_AEDAL</name>
<sequence>MDSTVGDCMKCNKSNKICDMVQCDTCQSWAHFSCVGVTEAIRDSDWSCDKCSNELQVPKASKRATNKKGSSKSKSDGGSNQSSVPEATTGLNEELRKLEAEQRAMEKALEEEMILREKRLEMERVLQEKRRQKEAEFREKQLQQDRELKQRQLKEERDMLQRQLQEEAKFANERKRLHEEFQGAKKAIAESISEEAEGATGGEKLKSDNELSFEKKVQFWLKQQGQSKGGATSKPTCSVIESEEGSEVEEDDTPGEAGNADLPTDFGWYPENREAFGRLVRNARMPVTGENLPLQQDRQLQQTVRLSQEQLAARQAVSKNLPVFKGEAEKWPMFISCFEYTTKACGFSNLDNLKRLQDCLQGDALEAVRSRLVLPESVPDVINDLSRIFGRPEKLLKTLLTKVRNAQAPRADRLETFMQFGITVKQLCDHLEAAKLADHLNNPMLVQELVEKLPSNYKMDWVRFKRGKLGTPLRIFTDFMNEIVADASEVSEFSTLFLSDSREQPSKSGKGKSKRNEFMLVHNTSSGQPDPPVPFKGTKPCFVCKRTDHKLRFCDDFKKLSISNRLKVIEQHKLCILCLNNHGKSRCTFKIHCNINGCQGGHHPLLHHAEGSMQIMDIACNAHGALNRGVIFRMVPVTLYFENYALDILAFLDEGSSSTLVEDAVAKELDARGFAEPLVVTWTGNVKRCETTSKRINLLISARGSDEKLPLKDVRTVAELKLPKQSLQYEKLADRYPHLNNIPAVSYGIEEPRIILGLDNLSVFAPLESRVGSPGEPIGVKSKLGWTIYGPQPSAAVVSEVKLHFHSLEPMSNQELHDAMRTQFLLDDLSVASVAQSTEDLRARSILQTTTKRVGDRYETGLLWRQDERRFPDSYPMAVSRLKALERKLERDPELRSKVHQLISEYLTKGYAHKATDAEQADMAKGNVWYIPLNVVLNPRKPGKVRLVWDARASVNGTSLNSELLTGPDLLVPLQSVISKFRERCVAFGGDIQEMYHQFRIRAADKQFQSFLFRPDPFSPPETFVMDVGTFGATCSPCSAQFIKNLNAAQFEHEFPEASAAVINKHYVDDYYDSVDTVDEAIKIATEVKLIHSRGGFRIRNWVSNSSSFLEAMGEQPTTAAVRFHQDKETLTERVLGIVWNPKDDVLSFSTATRSEYHSILHGDGRPTKRIVLSVVMSMFDPLGLLSPFTVFGRMLIQDLWRTGCGWDEPIDDESFGKWTRWTKVLPSIEAIRVPRSYFGQASSTDIQDLQLHIVTDASKGAYGCAAYFRAIVNGEIQCTLVTSRVKVTPLKPMSVPRLELQAAVLGARLAVAVRSNHSFNIANQVFWTDSTTVLSWITSDLRRYKEFVGLRIGEILTLTKLCEWRWVPTKLNVADQLTKWTRDPELHSESEWFTGPKFLYREEDDWPRQKKLTTTQEEVKVHLLVHDIQLLEPVIDVHRISKWTVLVRTVATVFRFVSNCRRKLHGLPIETLKATHRQATVIKLISFPIQQTPLKQVEHEIAERILIKMAQAESFADEIKVLTRNAEVAEANRLQIEKSSFLYKLTPLIDDDGILRMESRVERAEFLSFDLRFPIVLPKENAVTAKIVQHYHERFGHGYRETVKNELRQRFYVQAVGAVITKIAKGCMWCRINKNRPQIPRMAALPVQRLTPFLRPFSFVGVDYVGPFVVTVGRRSEKRWIVLFTCLVVRAVHLEVAYSLTTQSCSMAIRRFICRRGPPTEMFSDNGTNLRGASKEMVERVRCIGAECADEFTSARMKWTFNPPASPHMGGVWERLVRSVKEVLAAIGDGSRLTDEILLTSIAEAEDIVNSRPLVYVSQETDKAEALSPNHFLRGSSPNESLHAFPPVHPAEALRDCYKRSQKLAEEMWNRWLKEYVPSLSQRKKWFGEVKNLKAGDLVYVVDGDKRKCWIRGRVEEPIKSEDGRVRQALVRTNSGVLKRAVAKLALMEISDCDAVPDVNSGPGSRAGACSDQNHWAQHNIPAGLCNNRSTEQYSEKVDL</sequence>
<accession>A0ABM1XNS6</accession>
<dbReference type="SMART" id="SM00249">
    <property type="entry name" value="PHD"/>
    <property type="match status" value="1"/>
</dbReference>
<evidence type="ECO:0000256" key="3">
    <source>
        <dbReference type="ARBA" id="ARBA00022833"/>
    </source>
</evidence>
<feature type="region of interest" description="Disordered" evidence="6">
    <location>
        <begin position="224"/>
        <end position="267"/>
    </location>
</feature>
<dbReference type="PANTHER" id="PTHR47331:SF1">
    <property type="entry name" value="GAG-LIKE PROTEIN"/>
    <property type="match status" value="1"/>
</dbReference>
<evidence type="ECO:0000313" key="10">
    <source>
        <dbReference type="Proteomes" id="UP000069940"/>
    </source>
</evidence>
<dbReference type="InterPro" id="IPR036397">
    <property type="entry name" value="RNaseH_sf"/>
</dbReference>
<organism evidence="9 10">
    <name type="scientific">Aedes albopictus</name>
    <name type="common">Asian tiger mosquito</name>
    <name type="synonym">Stegomyia albopicta</name>
    <dbReference type="NCBI Taxonomy" id="7160"/>
    <lineage>
        <taxon>Eukaryota</taxon>
        <taxon>Metazoa</taxon>
        <taxon>Ecdysozoa</taxon>
        <taxon>Arthropoda</taxon>
        <taxon>Hexapoda</taxon>
        <taxon>Insecta</taxon>
        <taxon>Pterygota</taxon>
        <taxon>Neoptera</taxon>
        <taxon>Endopterygota</taxon>
        <taxon>Diptera</taxon>
        <taxon>Nematocera</taxon>
        <taxon>Culicoidea</taxon>
        <taxon>Culicidae</taxon>
        <taxon>Culicinae</taxon>
        <taxon>Aedini</taxon>
        <taxon>Aedes</taxon>
        <taxon>Stegomyia</taxon>
    </lineage>
</organism>
<feature type="domain" description="PHD-type" evidence="7">
    <location>
        <begin position="5"/>
        <end position="54"/>
    </location>
</feature>
<evidence type="ECO:0000259" key="7">
    <source>
        <dbReference type="PROSITE" id="PS50016"/>
    </source>
</evidence>
<dbReference type="RefSeq" id="XP_062710401.1">
    <property type="nucleotide sequence ID" value="XM_062854417.1"/>
</dbReference>
<evidence type="ECO:0000256" key="1">
    <source>
        <dbReference type="ARBA" id="ARBA00022723"/>
    </source>
</evidence>
<dbReference type="Gene3D" id="3.30.40.10">
    <property type="entry name" value="Zinc/RING finger domain, C3HC4 (zinc finger)"/>
    <property type="match status" value="1"/>
</dbReference>
<dbReference type="CDD" id="cd06222">
    <property type="entry name" value="RNase_H_like"/>
    <property type="match status" value="1"/>
</dbReference>
<feature type="compositionally biased region" description="Basic residues" evidence="6">
    <location>
        <begin position="60"/>
        <end position="71"/>
    </location>
</feature>
<evidence type="ECO:0000256" key="4">
    <source>
        <dbReference type="PROSITE-ProRule" id="PRU00146"/>
    </source>
</evidence>
<dbReference type="Pfam" id="PF03564">
    <property type="entry name" value="DUF1759"/>
    <property type="match status" value="1"/>
</dbReference>
<dbReference type="PANTHER" id="PTHR47331">
    <property type="entry name" value="PHD-TYPE DOMAIN-CONTAINING PROTEIN"/>
    <property type="match status" value="1"/>
</dbReference>
<keyword evidence="5" id="KW-0175">Coiled coil</keyword>
<keyword evidence="10" id="KW-1185">Reference proteome</keyword>
<proteinExistence type="predicted"/>
<dbReference type="InterPro" id="IPR001965">
    <property type="entry name" value="Znf_PHD"/>
</dbReference>
<dbReference type="InterPro" id="IPR001584">
    <property type="entry name" value="Integrase_cat-core"/>
</dbReference>
<dbReference type="InterPro" id="IPR012337">
    <property type="entry name" value="RNaseH-like_sf"/>
</dbReference>
<dbReference type="Pfam" id="PF18701">
    <property type="entry name" value="DUF5641"/>
    <property type="match status" value="1"/>
</dbReference>
<keyword evidence="2 4" id="KW-0863">Zinc-finger</keyword>